<organism evidence="2 3">
    <name type="scientific">Chromobacterium vaccinii</name>
    <dbReference type="NCBI Taxonomy" id="1108595"/>
    <lineage>
        <taxon>Bacteria</taxon>
        <taxon>Pseudomonadati</taxon>
        <taxon>Pseudomonadota</taxon>
        <taxon>Betaproteobacteria</taxon>
        <taxon>Neisseriales</taxon>
        <taxon>Chromobacteriaceae</taxon>
        <taxon>Chromobacterium</taxon>
    </lineage>
</organism>
<evidence type="ECO:0000256" key="1">
    <source>
        <dbReference type="SAM" id="SignalP"/>
    </source>
</evidence>
<dbReference type="Proteomes" id="UP001455709">
    <property type="component" value="Unassembled WGS sequence"/>
</dbReference>
<evidence type="ECO:0008006" key="4">
    <source>
        <dbReference type="Google" id="ProtNLM"/>
    </source>
</evidence>
<name>A0ABV0FE83_9NEIS</name>
<sequence length="261" mass="30082">MKIKKSTLALSIAIITGFCGAIAMKQHNEKQPIKTYESLLNKDRTVENYDYFLSDKVEKKPLSSLDRENLENLIETVLDILSGEKSTKEIDESNPNIQIELIAPQLLTTPITSANVKYTYITKPATSSSKGVYGRFLSLLKRKNEEAPWQYGYIPLTNGYNVSIVTKFEKSNFDKLHLNFSEKFFITDLESKKHALDFYSTTDYKQFAESGDNDANYAFYKFTTSRNSVPLTVVFGVLKDQYNENETHPKNWFYVYMKRDN</sequence>
<feature type="chain" id="PRO_5045492346" description="Lipoprotein" evidence="1">
    <location>
        <begin position="24"/>
        <end position="261"/>
    </location>
</feature>
<gene>
    <name evidence="2" type="ORF">ABGV49_15080</name>
</gene>
<dbReference type="RefSeq" id="WP_347371222.1">
    <property type="nucleotide sequence ID" value="NZ_JBDOJC010000001.1"/>
</dbReference>
<reference evidence="2 3" key="1">
    <citation type="submission" date="2024-05" db="EMBL/GenBank/DDBJ databases">
        <authorList>
            <person name="De Oliveira J.P."/>
            <person name="Noriler S.A."/>
            <person name="De Oliveira A.G."/>
            <person name="Sipoli D.S."/>
        </authorList>
    </citation>
    <scope>NUCLEOTIDE SEQUENCE [LARGE SCALE GENOMIC DNA]</scope>
    <source>
        <strain evidence="2 3">LABIM189</strain>
    </source>
</reference>
<protein>
    <recommendedName>
        <fullName evidence="4">Lipoprotein</fullName>
    </recommendedName>
</protein>
<keyword evidence="1" id="KW-0732">Signal</keyword>
<comment type="caution">
    <text evidence="2">The sequence shown here is derived from an EMBL/GenBank/DDBJ whole genome shotgun (WGS) entry which is preliminary data.</text>
</comment>
<dbReference type="EMBL" id="JBDOJC010000001">
    <property type="protein sequence ID" value="MEO2218385.1"/>
    <property type="molecule type" value="Genomic_DNA"/>
</dbReference>
<proteinExistence type="predicted"/>
<feature type="signal peptide" evidence="1">
    <location>
        <begin position="1"/>
        <end position="23"/>
    </location>
</feature>
<evidence type="ECO:0000313" key="2">
    <source>
        <dbReference type="EMBL" id="MEO2218385.1"/>
    </source>
</evidence>
<keyword evidence="3" id="KW-1185">Reference proteome</keyword>
<accession>A0ABV0FE83</accession>
<evidence type="ECO:0000313" key="3">
    <source>
        <dbReference type="Proteomes" id="UP001455709"/>
    </source>
</evidence>